<proteinExistence type="predicted"/>
<sequence>MLKEKFEQLETWYDHSVEKTINIKTVPYRGVAPFLELVDKVLRAGGKVLYITGEDKEKVLLVEELRARGWDSFSLHQEFEIQEDAALVVVDYHQATRVRGAYDLAIYDDVNSFPIHKKPEMQTLIGLIYGHCKKVLAYSFETVFMGVEVVEVPLAERSGFVSEPRVIETRLNLEEFVPTSVYEYLLWFVYEKKKVLFLTENKKVKRKVARFLSKIDETFSACIYDVDEIGTRKMVELSQDESKPHIFITDDLDDYLDVPANLEIIIHGADAPRYSYRELLFFCLRSGYYDELNGEVIMLCQTITRDIERTREMTRYFNKVLWEQGFEQSPT</sequence>
<gene>
    <name evidence="1" type="ORF">KCG48_10005</name>
</gene>
<accession>A0A941HQQ8</accession>
<evidence type="ECO:0000313" key="2">
    <source>
        <dbReference type="Proteomes" id="UP000675379"/>
    </source>
</evidence>
<dbReference type="AlphaFoldDB" id="A0A941HQQ8"/>
<dbReference type="RefSeq" id="WP_211801938.1">
    <property type="nucleotide sequence ID" value="NZ_JAGSCS010000013.1"/>
</dbReference>
<name>A0A941HQQ8_9CLOT</name>
<dbReference type="Proteomes" id="UP000675379">
    <property type="component" value="Unassembled WGS sequence"/>
</dbReference>
<organism evidence="1 2">
    <name type="scientific">Proteiniclasticum sediminis</name>
    <dbReference type="NCBI Taxonomy" id="2804028"/>
    <lineage>
        <taxon>Bacteria</taxon>
        <taxon>Bacillati</taxon>
        <taxon>Bacillota</taxon>
        <taxon>Clostridia</taxon>
        <taxon>Eubacteriales</taxon>
        <taxon>Clostridiaceae</taxon>
        <taxon>Proteiniclasticum</taxon>
    </lineage>
</organism>
<comment type="caution">
    <text evidence="1">The sequence shown here is derived from an EMBL/GenBank/DDBJ whole genome shotgun (WGS) entry which is preliminary data.</text>
</comment>
<keyword evidence="2" id="KW-1185">Reference proteome</keyword>
<evidence type="ECO:0000313" key="1">
    <source>
        <dbReference type="EMBL" id="MBR0576671.1"/>
    </source>
</evidence>
<dbReference type="EMBL" id="JAGSCS010000013">
    <property type="protein sequence ID" value="MBR0576671.1"/>
    <property type="molecule type" value="Genomic_DNA"/>
</dbReference>
<protein>
    <submittedName>
        <fullName evidence="1">Uncharacterized protein</fullName>
    </submittedName>
</protein>
<reference evidence="1" key="1">
    <citation type="submission" date="2021-04" db="EMBL/GenBank/DDBJ databases">
        <title>Proteiniclasticum sedimins sp. nov., an obligate anaerobic bacterium isolated from anaerobic sludge.</title>
        <authorList>
            <person name="Liu J."/>
        </authorList>
    </citation>
    <scope>NUCLEOTIDE SEQUENCE</scope>
    <source>
        <strain evidence="1">BAD-10</strain>
    </source>
</reference>